<evidence type="ECO:0000256" key="13">
    <source>
        <dbReference type="ARBA" id="ARBA00022723"/>
    </source>
</evidence>
<evidence type="ECO:0000256" key="4">
    <source>
        <dbReference type="ARBA" id="ARBA00004496"/>
    </source>
</evidence>
<evidence type="ECO:0000256" key="7">
    <source>
        <dbReference type="ARBA" id="ARBA00016544"/>
    </source>
</evidence>
<evidence type="ECO:0000256" key="19">
    <source>
        <dbReference type="PIRSR" id="PIRSR000732-2"/>
    </source>
</evidence>
<evidence type="ECO:0000256" key="9">
    <source>
        <dbReference type="ARBA" id="ARBA00022490"/>
    </source>
</evidence>
<keyword evidence="10 17" id="KW-0762">Sugar transport</keyword>
<dbReference type="Pfam" id="PF05524">
    <property type="entry name" value="PEP-utilisers_N"/>
    <property type="match status" value="1"/>
</dbReference>
<organism evidence="25 26">
    <name type="scientific">Aeoliella straminimaris</name>
    <dbReference type="NCBI Taxonomy" id="2954799"/>
    <lineage>
        <taxon>Bacteria</taxon>
        <taxon>Pseudomonadati</taxon>
        <taxon>Planctomycetota</taxon>
        <taxon>Planctomycetia</taxon>
        <taxon>Pirellulales</taxon>
        <taxon>Lacipirellulaceae</taxon>
        <taxon>Aeoliella</taxon>
    </lineage>
</organism>
<comment type="caution">
    <text evidence="25">The sequence shown here is derived from an EMBL/GenBank/DDBJ whole genome shotgun (WGS) entry which is preliminary data.</text>
</comment>
<gene>
    <name evidence="25" type="primary">ptsP</name>
    <name evidence="25" type="ORF">NG895_10695</name>
</gene>
<evidence type="ECO:0000259" key="23">
    <source>
        <dbReference type="Pfam" id="PF02896"/>
    </source>
</evidence>
<comment type="subcellular location">
    <subcellularLocation>
        <location evidence="4 17">Cytoplasm</location>
    </subcellularLocation>
</comment>
<proteinExistence type="inferred from homology"/>
<keyword evidence="15 17" id="KW-0460">Magnesium</keyword>
<dbReference type="GO" id="GO:0005737">
    <property type="term" value="C:cytoplasm"/>
    <property type="evidence" value="ECO:0007669"/>
    <property type="project" value="UniProtKB-SubCell"/>
</dbReference>
<feature type="binding site" evidence="20">
    <location>
        <position position="431"/>
    </location>
    <ligand>
        <name>Mg(2+)</name>
        <dbReference type="ChEBI" id="CHEBI:18420"/>
    </ligand>
</feature>
<evidence type="ECO:0000259" key="24">
    <source>
        <dbReference type="Pfam" id="PF05524"/>
    </source>
</evidence>
<evidence type="ECO:0000256" key="8">
    <source>
        <dbReference type="ARBA" id="ARBA00022448"/>
    </source>
</evidence>
<evidence type="ECO:0000256" key="1">
    <source>
        <dbReference type="ARBA" id="ARBA00000683"/>
    </source>
</evidence>
<evidence type="ECO:0000256" key="2">
    <source>
        <dbReference type="ARBA" id="ARBA00001946"/>
    </source>
</evidence>
<feature type="binding site" evidence="20">
    <location>
        <position position="455"/>
    </location>
    <ligand>
        <name>Mg(2+)</name>
        <dbReference type="ChEBI" id="CHEBI:18420"/>
    </ligand>
</feature>
<dbReference type="PANTHER" id="PTHR46244:SF3">
    <property type="entry name" value="PHOSPHOENOLPYRUVATE-PROTEIN PHOSPHOTRANSFERASE"/>
    <property type="match status" value="1"/>
</dbReference>
<accession>A0A9X2FDL3</accession>
<dbReference type="Proteomes" id="UP001155241">
    <property type="component" value="Unassembled WGS sequence"/>
</dbReference>
<keyword evidence="13 17" id="KW-0479">Metal-binding</keyword>
<dbReference type="InterPro" id="IPR040442">
    <property type="entry name" value="Pyrv_kinase-like_dom_sf"/>
</dbReference>
<dbReference type="InterPro" id="IPR015813">
    <property type="entry name" value="Pyrv/PenolPyrv_kinase-like_dom"/>
</dbReference>
<evidence type="ECO:0000256" key="21">
    <source>
        <dbReference type="SAM" id="MobiDB-lite"/>
    </source>
</evidence>
<comment type="cofactor">
    <cofactor evidence="2 17 20">
        <name>Mg(2+)</name>
        <dbReference type="ChEBI" id="CHEBI:18420"/>
    </cofactor>
</comment>
<dbReference type="SUPFAM" id="SSF52009">
    <property type="entry name" value="Phosphohistidine domain"/>
    <property type="match status" value="1"/>
</dbReference>
<dbReference type="GO" id="GO:0009401">
    <property type="term" value="P:phosphoenolpyruvate-dependent sugar phosphotransferase system"/>
    <property type="evidence" value="ECO:0007669"/>
    <property type="project" value="UniProtKB-KW"/>
</dbReference>
<evidence type="ECO:0000256" key="12">
    <source>
        <dbReference type="ARBA" id="ARBA00022683"/>
    </source>
</evidence>
<keyword evidence="9 17" id="KW-0963">Cytoplasm</keyword>
<dbReference type="EC" id="2.7.3.9" evidence="6 17"/>
<dbReference type="GO" id="GO:0016301">
    <property type="term" value="F:kinase activity"/>
    <property type="evidence" value="ECO:0007669"/>
    <property type="project" value="UniProtKB-KW"/>
</dbReference>
<feature type="compositionally biased region" description="Basic and acidic residues" evidence="21">
    <location>
        <begin position="584"/>
        <end position="594"/>
    </location>
</feature>
<feature type="active site" description="Tele-phosphohistidine intermediate" evidence="18">
    <location>
        <position position="193"/>
    </location>
</feature>
<evidence type="ECO:0000313" key="26">
    <source>
        <dbReference type="Proteomes" id="UP001155241"/>
    </source>
</evidence>
<dbReference type="InterPro" id="IPR024692">
    <property type="entry name" value="PTS_EI"/>
</dbReference>
<evidence type="ECO:0000256" key="5">
    <source>
        <dbReference type="ARBA" id="ARBA00007837"/>
    </source>
</evidence>
<dbReference type="Gene3D" id="3.50.30.10">
    <property type="entry name" value="Phosphohistidine domain"/>
    <property type="match status" value="1"/>
</dbReference>
<feature type="domain" description="PEP-utilising enzyme C-terminal" evidence="23">
    <location>
        <begin position="259"/>
        <end position="540"/>
    </location>
</feature>
<evidence type="ECO:0000256" key="16">
    <source>
        <dbReference type="ARBA" id="ARBA00033235"/>
    </source>
</evidence>
<dbReference type="GO" id="GO:0008965">
    <property type="term" value="F:phosphoenolpyruvate-protein phosphotransferase activity"/>
    <property type="evidence" value="ECO:0007669"/>
    <property type="project" value="UniProtKB-EC"/>
</dbReference>
<name>A0A9X2FDL3_9BACT</name>
<feature type="region of interest" description="Disordered" evidence="21">
    <location>
        <begin position="575"/>
        <end position="594"/>
    </location>
</feature>
<dbReference type="NCBIfam" id="TIGR01417">
    <property type="entry name" value="PTS_I_fam"/>
    <property type="match status" value="1"/>
</dbReference>
<evidence type="ECO:0000256" key="17">
    <source>
        <dbReference type="PIRNR" id="PIRNR000732"/>
    </source>
</evidence>
<feature type="binding site" evidence="19">
    <location>
        <begin position="454"/>
        <end position="455"/>
    </location>
    <ligand>
        <name>phosphoenolpyruvate</name>
        <dbReference type="ChEBI" id="CHEBI:58702"/>
    </ligand>
</feature>
<comment type="function">
    <text evidence="3 17">General (non sugar-specific) component of the phosphoenolpyruvate-dependent sugar phosphotransferase system (sugar PTS). This major carbohydrate active-transport system catalyzes the phosphorylation of incoming sugar substrates concomitantly with their translocation across the cell membrane. Enzyme I transfers the phosphoryl group from phosphoenolpyruvate (PEP) to the phosphoryl carrier protein (HPr).</text>
</comment>
<dbReference type="InterPro" id="IPR008731">
    <property type="entry name" value="PTS_EIN"/>
</dbReference>
<comment type="similarity">
    <text evidence="5 17">Belongs to the PEP-utilizing enzyme family.</text>
</comment>
<dbReference type="InterPro" id="IPR000121">
    <property type="entry name" value="PEP_util_C"/>
</dbReference>
<dbReference type="Pfam" id="PF02896">
    <property type="entry name" value="PEP-utilizers_C"/>
    <property type="match status" value="1"/>
</dbReference>
<dbReference type="PIRSF" id="PIRSF000732">
    <property type="entry name" value="PTS_enzyme_I"/>
    <property type="match status" value="1"/>
</dbReference>
<evidence type="ECO:0000256" key="14">
    <source>
        <dbReference type="ARBA" id="ARBA00022777"/>
    </source>
</evidence>
<dbReference type="SUPFAM" id="SSF51621">
    <property type="entry name" value="Phosphoenolpyruvate/pyruvate domain"/>
    <property type="match status" value="1"/>
</dbReference>
<reference evidence="25" key="1">
    <citation type="submission" date="2022-06" db="EMBL/GenBank/DDBJ databases">
        <title>Aeoliella straminimaris, a novel planctomycete from sediments.</title>
        <authorList>
            <person name="Vitorino I.R."/>
            <person name="Lage O.M."/>
        </authorList>
    </citation>
    <scope>NUCLEOTIDE SEQUENCE</scope>
    <source>
        <strain evidence="25">ICT_H6.2</strain>
    </source>
</reference>
<dbReference type="InterPro" id="IPR036618">
    <property type="entry name" value="PtsI_HPr-bd_sf"/>
</dbReference>
<evidence type="ECO:0000256" key="3">
    <source>
        <dbReference type="ARBA" id="ARBA00002728"/>
    </source>
</evidence>
<keyword evidence="12 17" id="KW-0598">Phosphotransferase system</keyword>
<keyword evidence="8 17" id="KW-0813">Transport</keyword>
<feature type="domain" description="PEP-utilising enzyme mobile" evidence="22">
    <location>
        <begin position="156"/>
        <end position="229"/>
    </location>
</feature>
<feature type="binding site" evidence="19">
    <location>
        <position position="465"/>
    </location>
    <ligand>
        <name>phosphoenolpyruvate</name>
        <dbReference type="ChEBI" id="CHEBI:58702"/>
    </ligand>
</feature>
<dbReference type="Gene3D" id="3.20.20.60">
    <property type="entry name" value="Phosphoenolpyruvate-binding domains"/>
    <property type="match status" value="1"/>
</dbReference>
<dbReference type="GO" id="GO:0046872">
    <property type="term" value="F:metal ion binding"/>
    <property type="evidence" value="ECO:0007669"/>
    <property type="project" value="UniProtKB-KW"/>
</dbReference>
<evidence type="ECO:0000256" key="18">
    <source>
        <dbReference type="PIRSR" id="PIRSR000732-1"/>
    </source>
</evidence>
<evidence type="ECO:0000256" key="20">
    <source>
        <dbReference type="PIRSR" id="PIRSR000732-3"/>
    </source>
</evidence>
<keyword evidence="26" id="KW-1185">Reference proteome</keyword>
<dbReference type="AlphaFoldDB" id="A0A9X2FDL3"/>
<dbReference type="Gene3D" id="1.10.274.10">
    <property type="entry name" value="PtsI, HPr-binding domain"/>
    <property type="match status" value="1"/>
</dbReference>
<evidence type="ECO:0000313" key="25">
    <source>
        <dbReference type="EMBL" id="MCO6044374.1"/>
    </source>
</evidence>
<keyword evidence="14 17" id="KW-0418">Kinase</keyword>
<evidence type="ECO:0000259" key="22">
    <source>
        <dbReference type="Pfam" id="PF00391"/>
    </source>
</evidence>
<protein>
    <recommendedName>
        <fullName evidence="7 17">Phosphoenolpyruvate-protein phosphotransferase</fullName>
        <ecNumber evidence="6 17">2.7.3.9</ecNumber>
    </recommendedName>
    <alternativeName>
        <fullName evidence="16 17">Phosphotransferase system, enzyme I</fullName>
    </alternativeName>
</protein>
<feature type="binding site" evidence="19">
    <location>
        <position position="300"/>
    </location>
    <ligand>
        <name>phosphoenolpyruvate</name>
        <dbReference type="ChEBI" id="CHEBI:58702"/>
    </ligand>
</feature>
<feature type="domain" description="Phosphotransferase system enzyme I N-terminal" evidence="24">
    <location>
        <begin position="5"/>
        <end position="130"/>
    </location>
</feature>
<dbReference type="InterPro" id="IPR006318">
    <property type="entry name" value="PTS_EI-like"/>
</dbReference>
<dbReference type="EMBL" id="JAMXLR010000036">
    <property type="protein sequence ID" value="MCO6044374.1"/>
    <property type="molecule type" value="Genomic_DNA"/>
</dbReference>
<feature type="binding site" evidence="19">
    <location>
        <position position="336"/>
    </location>
    <ligand>
        <name>phosphoenolpyruvate</name>
        <dbReference type="ChEBI" id="CHEBI:58702"/>
    </ligand>
</feature>
<keyword evidence="11 17" id="KW-0808">Transferase</keyword>
<dbReference type="InterPro" id="IPR008279">
    <property type="entry name" value="PEP-util_enz_mobile_dom"/>
</dbReference>
<dbReference type="InterPro" id="IPR050499">
    <property type="entry name" value="PEP-utilizing_PTS_enzyme"/>
</dbReference>
<comment type="catalytic activity">
    <reaction evidence="1 17">
        <text>L-histidyl-[protein] + phosphoenolpyruvate = N(pros)-phospho-L-histidyl-[protein] + pyruvate</text>
        <dbReference type="Rhea" id="RHEA:23880"/>
        <dbReference type="Rhea" id="RHEA-COMP:9745"/>
        <dbReference type="Rhea" id="RHEA-COMP:9746"/>
        <dbReference type="ChEBI" id="CHEBI:15361"/>
        <dbReference type="ChEBI" id="CHEBI:29979"/>
        <dbReference type="ChEBI" id="CHEBI:58702"/>
        <dbReference type="ChEBI" id="CHEBI:64837"/>
        <dbReference type="EC" id="2.7.3.9"/>
    </reaction>
</comment>
<dbReference type="PRINTS" id="PR01736">
    <property type="entry name" value="PHPHTRNFRASE"/>
</dbReference>
<feature type="active site" description="Proton donor" evidence="18">
    <location>
        <position position="502"/>
    </location>
</feature>
<dbReference type="PANTHER" id="PTHR46244">
    <property type="entry name" value="PHOSPHOENOLPYRUVATE-PROTEIN PHOSPHOTRANSFERASE"/>
    <property type="match status" value="1"/>
</dbReference>
<dbReference type="Pfam" id="PF00391">
    <property type="entry name" value="PEP-utilizers"/>
    <property type="match status" value="1"/>
</dbReference>
<evidence type="ECO:0000256" key="6">
    <source>
        <dbReference type="ARBA" id="ARBA00012232"/>
    </source>
</evidence>
<dbReference type="SUPFAM" id="SSF47831">
    <property type="entry name" value="Enzyme I of the PEP:sugar phosphotransferase system HPr-binding (sub)domain"/>
    <property type="match status" value="1"/>
</dbReference>
<dbReference type="InterPro" id="IPR036637">
    <property type="entry name" value="Phosphohistidine_dom_sf"/>
</dbReference>
<dbReference type="RefSeq" id="WP_252852476.1">
    <property type="nucleotide sequence ID" value="NZ_JAMXLR010000036.1"/>
</dbReference>
<evidence type="ECO:0000256" key="10">
    <source>
        <dbReference type="ARBA" id="ARBA00022597"/>
    </source>
</evidence>
<evidence type="ECO:0000256" key="15">
    <source>
        <dbReference type="ARBA" id="ARBA00022842"/>
    </source>
</evidence>
<evidence type="ECO:0000256" key="11">
    <source>
        <dbReference type="ARBA" id="ARBA00022679"/>
    </source>
</evidence>
<sequence length="594" mass="65205">MKYLKGTPISPGCASGMAVVYDFDVGRRIEVTTSNVTSAEVESEWKRLDDALHRSRQDLQLLEQSAIGRPDLSKSLAVLSAHSAMTHEIADLVKQHVGRELVNVEEALDSVICDWVERLQRLDSEYLRQREQDVRDVGRRVTRYLTGSLPWSKGPLPPGSIVVARELMPSEAIELINCGVVAIVCEHGGKYSHTAIVARSLGVPAITGINRASSHIHPGMRLLVDGQRGNIVVAPTESEENSFAKLKEEYENRVLTMKACGHLPCATEDGIAVSLLANIGLPDEIETVEEYNLDGVGLFRTEFLFLESHERPSAQKQFEVYDKMASDLNGRPLVIRTFDLGGDKLPPFLLEEQSDAQGSLHLRGLRFSLAERDLLDEQLHAILRVAQTWDVRILLPMVIGRDDLEQAIATINRIAKKCGYLRTPPIGAMIETPAALYSLADILDLADFLALGTNDLTQYMLATDRDLAEGQDDCTALYPAVLRAIKQVVDVSEKHQCPVCICGEEAGDAEFACLLIGLGIREVSLSPGRAGMVRQALRGIKQRDAVETASQALCCHTPQQVRALLRDLYPSTAESAPHLTGASEAKHTHHDLGP</sequence>